<dbReference type="Gene3D" id="3.50.50.60">
    <property type="entry name" value="FAD/NAD(P)-binding domain"/>
    <property type="match status" value="2"/>
</dbReference>
<evidence type="ECO:0000259" key="4">
    <source>
        <dbReference type="PROSITE" id="PS51379"/>
    </source>
</evidence>
<dbReference type="EMBL" id="CP061799">
    <property type="protein sequence ID" value="QTA79650.1"/>
    <property type="molecule type" value="Genomic_DNA"/>
</dbReference>
<dbReference type="Pfam" id="PF07992">
    <property type="entry name" value="Pyr_redox_2"/>
    <property type="match status" value="1"/>
</dbReference>
<accession>A0A975GFY3</accession>
<dbReference type="PANTHER" id="PTHR42783:SF3">
    <property type="entry name" value="GLUTAMATE SYNTHASE [NADPH] SMALL CHAIN-RELATED"/>
    <property type="match status" value="1"/>
</dbReference>
<protein>
    <submittedName>
        <fullName evidence="5">FAD/NAD(P)-binding domain-containing protein</fullName>
    </submittedName>
</protein>
<dbReference type="InterPro" id="IPR009051">
    <property type="entry name" value="Helical_ferredxn"/>
</dbReference>
<evidence type="ECO:0000313" key="5">
    <source>
        <dbReference type="EMBL" id="QTA79650.1"/>
    </source>
</evidence>
<dbReference type="GO" id="GO:0051536">
    <property type="term" value="F:iron-sulfur cluster binding"/>
    <property type="evidence" value="ECO:0007669"/>
    <property type="project" value="UniProtKB-KW"/>
</dbReference>
<dbReference type="InterPro" id="IPR023753">
    <property type="entry name" value="FAD/NAD-binding_dom"/>
</dbReference>
<dbReference type="GO" id="GO:0046872">
    <property type="term" value="F:metal ion binding"/>
    <property type="evidence" value="ECO:0007669"/>
    <property type="project" value="UniProtKB-KW"/>
</dbReference>
<evidence type="ECO:0000256" key="2">
    <source>
        <dbReference type="ARBA" id="ARBA00023004"/>
    </source>
</evidence>
<dbReference type="InterPro" id="IPR028261">
    <property type="entry name" value="DPD_II"/>
</dbReference>
<organism evidence="5 6">
    <name type="scientific">Desulfonema limicola</name>
    <dbReference type="NCBI Taxonomy" id="45656"/>
    <lineage>
        <taxon>Bacteria</taxon>
        <taxon>Pseudomonadati</taxon>
        <taxon>Thermodesulfobacteriota</taxon>
        <taxon>Desulfobacteria</taxon>
        <taxon>Desulfobacterales</taxon>
        <taxon>Desulfococcaceae</taxon>
        <taxon>Desulfonema</taxon>
    </lineage>
</organism>
<dbReference type="InterPro" id="IPR036188">
    <property type="entry name" value="FAD/NAD-bd_sf"/>
</dbReference>
<gene>
    <name evidence="5" type="ORF">dnl_19260</name>
</gene>
<dbReference type="Proteomes" id="UP000663720">
    <property type="component" value="Chromosome"/>
</dbReference>
<dbReference type="AlphaFoldDB" id="A0A975GFY3"/>
<proteinExistence type="predicted"/>
<evidence type="ECO:0000313" key="6">
    <source>
        <dbReference type="Proteomes" id="UP000663720"/>
    </source>
</evidence>
<dbReference type="RefSeq" id="WP_207691376.1">
    <property type="nucleotide sequence ID" value="NZ_CP061799.1"/>
</dbReference>
<keyword evidence="6" id="KW-1185">Reference proteome</keyword>
<dbReference type="PANTHER" id="PTHR42783">
    <property type="entry name" value="GLUTAMATE SYNTHASE [NADPH] SMALL CHAIN"/>
    <property type="match status" value="1"/>
</dbReference>
<feature type="domain" description="4Fe-4S ferredoxin-type" evidence="4">
    <location>
        <begin position="553"/>
        <end position="582"/>
    </location>
</feature>
<dbReference type="InterPro" id="IPR017896">
    <property type="entry name" value="4Fe4S_Fe-S-bd"/>
</dbReference>
<dbReference type="PROSITE" id="PS00198">
    <property type="entry name" value="4FE4S_FER_1"/>
    <property type="match status" value="1"/>
</dbReference>
<reference evidence="5" key="1">
    <citation type="journal article" date="2021" name="Microb. Physiol.">
        <title>Proteogenomic Insights into the Physiology of Marine, Sulfate-Reducing, Filamentous Desulfonema limicola and Desulfonema magnum.</title>
        <authorList>
            <person name="Schnaars V."/>
            <person name="Wohlbrand L."/>
            <person name="Scheve S."/>
            <person name="Hinrichs C."/>
            <person name="Reinhardt R."/>
            <person name="Rabus R."/>
        </authorList>
    </citation>
    <scope>NUCLEOTIDE SEQUENCE</scope>
    <source>
        <strain evidence="5">5ac10</strain>
    </source>
</reference>
<dbReference type="SUPFAM" id="SSF54862">
    <property type="entry name" value="4Fe-4S ferredoxins"/>
    <property type="match status" value="1"/>
</dbReference>
<dbReference type="Gene3D" id="1.10.1060.10">
    <property type="entry name" value="Alpha-helical ferredoxin"/>
    <property type="match status" value="1"/>
</dbReference>
<name>A0A975GFY3_9BACT</name>
<dbReference type="Pfam" id="PF00037">
    <property type="entry name" value="Fer4"/>
    <property type="match status" value="1"/>
</dbReference>
<dbReference type="InterPro" id="IPR017900">
    <property type="entry name" value="4Fe4S_Fe_S_CS"/>
</dbReference>
<evidence type="ECO:0000256" key="1">
    <source>
        <dbReference type="ARBA" id="ARBA00022723"/>
    </source>
</evidence>
<keyword evidence="3" id="KW-0411">Iron-sulfur</keyword>
<dbReference type="KEGG" id="dli:dnl_19260"/>
<keyword evidence="2" id="KW-0408">Iron</keyword>
<dbReference type="PRINTS" id="PR00419">
    <property type="entry name" value="ADXRDTASE"/>
</dbReference>
<evidence type="ECO:0000256" key="3">
    <source>
        <dbReference type="ARBA" id="ARBA00023014"/>
    </source>
</evidence>
<sequence>MLSEQEILKDIPLYISKSRISTMGNNTGSWRFVRPGYDEKTAPCSSTCPAGEDIARIEMLAGKGGFFQAWETIIIENPFPAVCGRVCFHTCEQACNRRELDFGLAIHNIERLVGDTAIRENYQVPPGLFKKGSINKHIAIAGAGPSGLSAAWFLSMLGYSCDIFETENEPGGVLRWGIPSYRLPRDILKYEINRITGLNFKDQNIKIFCNKTLTKDLIKKGLGYDAVFMGCGYGKSLKMGIPGEEKAVDGLEFLHDPEQSRDNTGKITAVIGGGNTAIDVARSLIRTGARPVIVYRRRKQDMPAFAHEVEMAVEEGIEIRELLAPLSIEEKNGKHILKLQKMKTLDMDTKTGRARVVPDGDKIETLEADRIFTAIGAEPGKNWYLPPEKQDNLIKLPRCTFQAEELPIIFGGDLASPVKSVTDAIASGKEAAIALDIYFSQGQDKINEQINNCRVGNGSSVSMEIYLKGERRKRSSHVVLFQEINTDYFPEIKKQEPGILFPDQRAKSFEEVEQGYDREAGIKEALRCFNCGICNDCDNCRVFCPDAAVMVNETRYINLDYCKGCGICVVECPRNAMSLEEEKI</sequence>
<dbReference type="SUPFAM" id="SSF46548">
    <property type="entry name" value="alpha-helical ferredoxin"/>
    <property type="match status" value="1"/>
</dbReference>
<dbReference type="PROSITE" id="PS51379">
    <property type="entry name" value="4FE4S_FER_2"/>
    <property type="match status" value="1"/>
</dbReference>
<dbReference type="GO" id="GO:0016491">
    <property type="term" value="F:oxidoreductase activity"/>
    <property type="evidence" value="ECO:0007669"/>
    <property type="project" value="InterPro"/>
</dbReference>
<dbReference type="Pfam" id="PF14691">
    <property type="entry name" value="Fer4_20"/>
    <property type="match status" value="1"/>
</dbReference>
<dbReference type="Gene3D" id="3.30.70.20">
    <property type="match status" value="1"/>
</dbReference>
<dbReference type="SUPFAM" id="SSF51971">
    <property type="entry name" value="Nucleotide-binding domain"/>
    <property type="match status" value="1"/>
</dbReference>
<keyword evidence="1" id="KW-0479">Metal-binding</keyword>